<evidence type="ECO:0000313" key="15">
    <source>
        <dbReference type="Proteomes" id="UP000678499"/>
    </source>
</evidence>
<feature type="transmembrane region" description="Helical" evidence="11">
    <location>
        <begin position="247"/>
        <end position="264"/>
    </location>
</feature>
<dbReference type="EMBL" id="CAJPEX010000055">
    <property type="protein sequence ID" value="CAG0912864.1"/>
    <property type="molecule type" value="Genomic_DNA"/>
</dbReference>
<evidence type="ECO:0000256" key="1">
    <source>
        <dbReference type="ARBA" id="ARBA00004651"/>
    </source>
</evidence>
<comment type="subcellular location">
    <subcellularLocation>
        <location evidence="1">Cell membrane</location>
        <topology evidence="1">Multi-pass membrane protein</topology>
    </subcellularLocation>
</comment>
<dbReference type="PANTHER" id="PTHR24223">
    <property type="entry name" value="ATP-BINDING CASSETTE SUB-FAMILY C"/>
    <property type="match status" value="1"/>
</dbReference>
<keyword evidence="9" id="KW-0325">Glycoprotein</keyword>
<keyword evidence="5" id="KW-0547">Nucleotide-binding</keyword>
<feature type="domain" description="ABC transporter" evidence="12">
    <location>
        <begin position="2020"/>
        <end position="2256"/>
    </location>
</feature>
<dbReference type="SMART" id="SM00382">
    <property type="entry name" value="AAA"/>
    <property type="match status" value="2"/>
</dbReference>
<dbReference type="OrthoDB" id="6347324at2759"/>
<feature type="transmembrane region" description="Helical" evidence="11">
    <location>
        <begin position="541"/>
        <end position="562"/>
    </location>
</feature>
<dbReference type="Proteomes" id="UP000678499">
    <property type="component" value="Unassembled WGS sequence"/>
</dbReference>
<dbReference type="FunFam" id="3.40.50.300:FF:002145">
    <property type="entry name" value="ABC transporter (MsbA subfamily)"/>
    <property type="match status" value="1"/>
</dbReference>
<keyword evidence="2" id="KW-0813">Transport</keyword>
<evidence type="ECO:0000256" key="9">
    <source>
        <dbReference type="ARBA" id="ARBA00023180"/>
    </source>
</evidence>
<feature type="transmembrane region" description="Helical" evidence="11">
    <location>
        <begin position="804"/>
        <end position="829"/>
    </location>
</feature>
<dbReference type="GO" id="GO:0005524">
    <property type="term" value="F:ATP binding"/>
    <property type="evidence" value="ECO:0007669"/>
    <property type="project" value="UniProtKB-KW"/>
</dbReference>
<dbReference type="GO" id="GO:0016887">
    <property type="term" value="F:ATP hydrolysis activity"/>
    <property type="evidence" value="ECO:0007669"/>
    <property type="project" value="InterPro"/>
</dbReference>
<dbReference type="PROSITE" id="PS50893">
    <property type="entry name" value="ABC_TRANSPORTER_2"/>
    <property type="match status" value="2"/>
</dbReference>
<feature type="compositionally biased region" description="Polar residues" evidence="10">
    <location>
        <begin position="939"/>
        <end position="955"/>
    </location>
</feature>
<dbReference type="PROSITE" id="PS50929">
    <property type="entry name" value="ABC_TM1F"/>
    <property type="match status" value="2"/>
</dbReference>
<evidence type="ECO:0000256" key="8">
    <source>
        <dbReference type="ARBA" id="ARBA00023136"/>
    </source>
</evidence>
<dbReference type="PANTHER" id="PTHR24223:SF461">
    <property type="entry name" value="ATP-BINDING CASSETTE SUB-FAMILY C MEMBER SUR"/>
    <property type="match status" value="1"/>
</dbReference>
<feature type="domain" description="ABC transmembrane type-1" evidence="13">
    <location>
        <begin position="454"/>
        <end position="830"/>
    </location>
</feature>
<feature type="transmembrane region" description="Helical" evidence="11">
    <location>
        <begin position="686"/>
        <end position="706"/>
    </location>
</feature>
<feature type="domain" description="ABC transmembrane type-1" evidence="13">
    <location>
        <begin position="1766"/>
        <end position="2017"/>
    </location>
</feature>
<feature type="transmembrane region" description="Helical" evidence="11">
    <location>
        <begin position="767"/>
        <end position="792"/>
    </location>
</feature>
<evidence type="ECO:0000256" key="11">
    <source>
        <dbReference type="SAM" id="Phobius"/>
    </source>
</evidence>
<evidence type="ECO:0000259" key="13">
    <source>
        <dbReference type="PROSITE" id="PS50929"/>
    </source>
</evidence>
<evidence type="ECO:0000313" key="14">
    <source>
        <dbReference type="EMBL" id="CAD7272712.1"/>
    </source>
</evidence>
<dbReference type="Gene3D" id="3.40.50.300">
    <property type="entry name" value="P-loop containing nucleotide triphosphate hydrolases"/>
    <property type="match status" value="2"/>
</dbReference>
<dbReference type="GO" id="GO:0140359">
    <property type="term" value="F:ABC-type transporter activity"/>
    <property type="evidence" value="ECO:0007669"/>
    <property type="project" value="InterPro"/>
</dbReference>
<feature type="transmembrane region" description="Helical" evidence="11">
    <location>
        <begin position="1887"/>
        <end position="1920"/>
    </location>
</feature>
<keyword evidence="7 11" id="KW-1133">Transmembrane helix</keyword>
<keyword evidence="8 11" id="KW-0472">Membrane</keyword>
<dbReference type="Gene3D" id="1.20.1560.10">
    <property type="entry name" value="ABC transporter type 1, transmembrane domain"/>
    <property type="match status" value="2"/>
</dbReference>
<reference evidence="14" key="1">
    <citation type="submission" date="2020-11" db="EMBL/GenBank/DDBJ databases">
        <authorList>
            <person name="Tran Van P."/>
        </authorList>
    </citation>
    <scope>NUCLEOTIDE SEQUENCE</scope>
</reference>
<dbReference type="SUPFAM" id="SSF52540">
    <property type="entry name" value="P-loop containing nucleoside triphosphate hydrolases"/>
    <property type="match status" value="2"/>
</dbReference>
<proteinExistence type="predicted"/>
<evidence type="ECO:0000256" key="2">
    <source>
        <dbReference type="ARBA" id="ARBA00022448"/>
    </source>
</evidence>
<sequence>MNPCVVWLDTQRRSRRATLTLLRHQHQHVAPDGGAGGASSNTSFCDPIGLSMTDTTCVADIITSVTCIGAWIAGVVAAAVVMSRHSGGHVWRRARISAKQDILSEMNPCVVWLDTQRRSRRATLTLLRHQHQHVAPDGGAGGASSNTSFCDPIGLSMTDTTCVADIITSVTCIGAWIAGVVAAAVVMSRHSGGHVWRRARIRRGPERIPGQDVRWSATAALLVVHFAEIGCLAADRRRAAVCVQNSQMALPTLEALTALLFMVLMSVAERAAAPKCLLVATVYFFVDGVCRWHKVPELLSVGYAWTDARIALEFAGALCVAAVLLADVWLVCAVVYVRKFRRAEDAHMQHKSIWSRLLPRRNLMDSAMDLFQVRYLHPFSNLPSRLFFFWLNPFLGKGFARPLEVDSLGKLPEGEKTRVQHAVFTELLKKRAAGMVNPKQLWKCYFEFCCPDWILGGCLRLLTDFVGFLAPLSVNVILTYVAAQSVPMPLVPGDVTPTSMSMSTLTTTPAAATNVTDQSFSAADQQLQLSSSMGHTTIREFFSNGFVMIGVLFMGSLLQSLLSQASTHMNNVAGIRLKLALLSSIYAKCLRRPIWETTKSSWNKKENCVPSAEKSEVSSTVDELTDDSMEDEKWVQGIKETHGSVVNLISEDVNNVMMFFWMGHYIWAIPLKVAIILSLLYSQLGVSSLVGAAISILLLTPIQLVLAKKISSVQKKVLDATDERLKSLTELLQNIKIVKMLNWERVFKDRIESQRKTELGLLWSDSILWALVGVIPQASSILVTLVTFGIYAHIESQPLTSAKIFTGLALFNQMLVPLFILPITVNIAIKGVVSTRRLAEFLNAPSLPSVSMMTDGVTGDASWYSVDMLASDKNKPNGKPRIEKKLSFSDMKNLGHDAMSLSNKHEEKSPSATSIGPLKSALRVSTPQVCSTPVRKSCHPQTPSSPFQARQISQDSSRDRCSAASVFLFPEDVIQEVAEEEERAEEEDEETVMNSTWRRFSLSSASSESMKQSSHSYPVSMMHVMTTTSNSDASYVGPEVTREDFKFIDDEDEEKAAGACSDSDLANVSDGDIHFFKDQQQQPTDRIKLENVSFSWTFSGNASFSEPVLKDISLTIPDCKLTMIVGDVGAGKSSLLLGLMNELAPNTQRVMDCPIAFVSQRPWLLNVSIKDNILFGHRLNQKRYDHVIQATALEPDLQVMPDGDLTDVGDAGDTLSGGQRQRIALARALYSTAPILLLDNPLSSLDPQVALKVFNRALVSYLAKQKRTTVMVTHRLQFLPSADYIIALEKGRVVAEGTYQHISEQKPALFSEWKRRILMEEEEVRKREQEANLARERWRLLRVATKFGMRRSVRSRHSSLNKSPGLGQSSGSAVPSSFWLENAESTTVANPFASSSHKLYLSRQVSHDCVLPSDEYEADMSLHYMRPKGTFYTPQALLNQHHKLRAMASITSAYGPVVPTGSQAALRSIRQYTANMSSTGGGSMRRHPHNSSLKTKQPALCKTLSTPISPLAAELGTVQHLVVTAGERTRLRPFSGPASVHHAPAAADYTVMDPSSRKGSGVYEPLKNISATTAPATPVLTSVTPWSAVNSDPTGYGKIPFGKRDSNMSWHSDITGITLDPSEYPTGYGKIPFGKRDSNMSWHSDITGITLDPSELCADEEELEGLLSEEERKRGRVSVSLYSKYLQACGLWIGFLYIVTACAAQAAKVATDIWLSAWANKEDKKHICADEEELEGLLSEEERKRGRVSVSLYSKYLQACGLWIGFLYIVTACAAQAAKVATDIWLSAWANKEDKKHSLGGQDTDYHLRMYAMLSLVSLITVLFTHLSGQFAARHARHSLHAELLSAVLSAPLSFFDRMPVGRILNRFATDTGIIDKELAPGIQRLFYFVLLCLSSIVVNAVVVPWFLLVGVVILVVYYFLQHFFRASSRELQRLESQTRSPIYTLFSETLTGLTTIRAYKQESRFMSMALERLDLNNAAFLIKESAHRWLGVALDCLGACIVLVSCLASMLAWQKNPTAEGATAWVGLAINYTLLVPVYLAWVLKYAAEVGICGRTGSGKSTLLLSLLRMMESVDGRIFIDGRDIAHEPVEELRAKIATIPQDAVLFSGTVRSNLDPSEKMSDEKIWEALESVKVDDIVKSRPRALDAEVGPSGSCFSAGEVQLLCLGRAACRQGASILLMDEASSDLHPVAYDRVQSALTTWFKSYTVLSVAHDFDTLKKFDRIIVMENGEIVEQGTPGSLEMKVGGHFAGMSCAFAAGAKL</sequence>
<dbReference type="InterPro" id="IPR003439">
    <property type="entry name" value="ABC_transporter-like_ATP-bd"/>
</dbReference>
<dbReference type="GO" id="GO:0005886">
    <property type="term" value="C:plasma membrane"/>
    <property type="evidence" value="ECO:0007669"/>
    <property type="project" value="UniProtKB-SubCell"/>
</dbReference>
<evidence type="ECO:0000256" key="6">
    <source>
        <dbReference type="ARBA" id="ARBA00022840"/>
    </source>
</evidence>
<dbReference type="InterPro" id="IPR036640">
    <property type="entry name" value="ABC1_TM_sf"/>
</dbReference>
<keyword evidence="15" id="KW-1185">Reference proteome</keyword>
<keyword evidence="4 11" id="KW-0812">Transmembrane</keyword>
<gene>
    <name evidence="14" type="ORF">NMOB1V02_LOCUS634</name>
</gene>
<dbReference type="InterPro" id="IPR050173">
    <property type="entry name" value="ABC_transporter_C-like"/>
</dbReference>
<evidence type="ECO:0000256" key="10">
    <source>
        <dbReference type="SAM" id="MobiDB-lite"/>
    </source>
</evidence>
<dbReference type="FunFam" id="3.40.50.300:FF:000997">
    <property type="entry name" value="Multidrug resistance-associated protein 1"/>
    <property type="match status" value="1"/>
</dbReference>
<evidence type="ECO:0000259" key="12">
    <source>
        <dbReference type="PROSITE" id="PS50893"/>
    </source>
</evidence>
<dbReference type="CDD" id="cd03250">
    <property type="entry name" value="ABCC_MRP_domain1"/>
    <property type="match status" value="1"/>
</dbReference>
<name>A0A7R9G9Q8_9CRUS</name>
<feature type="transmembrane region" description="Helical" evidence="11">
    <location>
        <begin position="2026"/>
        <end position="2045"/>
    </location>
</feature>
<dbReference type="InterPro" id="IPR003593">
    <property type="entry name" value="AAA+_ATPase"/>
</dbReference>
<organism evidence="14">
    <name type="scientific">Notodromas monacha</name>
    <dbReference type="NCBI Taxonomy" id="399045"/>
    <lineage>
        <taxon>Eukaryota</taxon>
        <taxon>Metazoa</taxon>
        <taxon>Ecdysozoa</taxon>
        <taxon>Arthropoda</taxon>
        <taxon>Crustacea</taxon>
        <taxon>Oligostraca</taxon>
        <taxon>Ostracoda</taxon>
        <taxon>Podocopa</taxon>
        <taxon>Podocopida</taxon>
        <taxon>Cypridocopina</taxon>
        <taxon>Cypridoidea</taxon>
        <taxon>Cyprididae</taxon>
        <taxon>Notodromas</taxon>
    </lineage>
</organism>
<feature type="transmembrane region" description="Helical" evidence="11">
    <location>
        <begin position="314"/>
        <end position="337"/>
    </location>
</feature>
<protein>
    <submittedName>
        <fullName evidence="14">Uncharacterized protein</fullName>
    </submittedName>
</protein>
<feature type="transmembrane region" description="Helical" evidence="11">
    <location>
        <begin position="1990"/>
        <end position="2014"/>
    </location>
</feature>
<evidence type="ECO:0000256" key="5">
    <source>
        <dbReference type="ARBA" id="ARBA00022741"/>
    </source>
</evidence>
<accession>A0A7R9G9Q8</accession>
<keyword evidence="6" id="KW-0067">ATP-binding</keyword>
<dbReference type="PROSITE" id="PS00211">
    <property type="entry name" value="ABC_TRANSPORTER_1"/>
    <property type="match status" value="1"/>
</dbReference>
<dbReference type="InterPro" id="IPR011527">
    <property type="entry name" value="ABC1_TM_dom"/>
</dbReference>
<feature type="transmembrane region" description="Helical" evidence="11">
    <location>
        <begin position="173"/>
        <end position="192"/>
    </location>
</feature>
<dbReference type="FunFam" id="1.20.1560.10:FF:000010">
    <property type="entry name" value="Multidrug resistance-associated ABC transporter"/>
    <property type="match status" value="1"/>
</dbReference>
<dbReference type="SUPFAM" id="SSF90123">
    <property type="entry name" value="ABC transporter transmembrane region"/>
    <property type="match status" value="2"/>
</dbReference>
<evidence type="ECO:0000256" key="7">
    <source>
        <dbReference type="ARBA" id="ARBA00022989"/>
    </source>
</evidence>
<dbReference type="EMBL" id="OA882092">
    <property type="protein sequence ID" value="CAD7272712.1"/>
    <property type="molecule type" value="Genomic_DNA"/>
</dbReference>
<dbReference type="InterPro" id="IPR017871">
    <property type="entry name" value="ABC_transporter-like_CS"/>
</dbReference>
<feature type="domain" description="ABC transporter" evidence="12">
    <location>
        <begin position="1087"/>
        <end position="1315"/>
    </location>
</feature>
<dbReference type="Pfam" id="PF00664">
    <property type="entry name" value="ABC_membrane"/>
    <property type="match status" value="2"/>
</dbReference>
<keyword evidence="3" id="KW-1003">Cell membrane</keyword>
<dbReference type="Pfam" id="PF00005">
    <property type="entry name" value="ABC_tran"/>
    <property type="match status" value="2"/>
</dbReference>
<feature type="region of interest" description="Disordered" evidence="10">
    <location>
        <begin position="933"/>
        <end position="956"/>
    </location>
</feature>
<feature type="transmembrane region" description="Helical" evidence="11">
    <location>
        <begin position="659"/>
        <end position="680"/>
    </location>
</feature>
<evidence type="ECO:0000256" key="3">
    <source>
        <dbReference type="ARBA" id="ARBA00022475"/>
    </source>
</evidence>
<dbReference type="InterPro" id="IPR027417">
    <property type="entry name" value="P-loop_NTPase"/>
</dbReference>
<evidence type="ECO:0000256" key="4">
    <source>
        <dbReference type="ARBA" id="ARBA00022692"/>
    </source>
</evidence>